<feature type="compositionally biased region" description="Low complexity" evidence="7">
    <location>
        <begin position="1116"/>
        <end position="1126"/>
    </location>
</feature>
<dbReference type="InterPro" id="IPR036864">
    <property type="entry name" value="Zn2-C6_fun-type_DNA-bd_sf"/>
</dbReference>
<keyword evidence="4" id="KW-0238">DNA-binding</keyword>
<keyword evidence="10" id="KW-1185">Reference proteome</keyword>
<evidence type="ECO:0000259" key="8">
    <source>
        <dbReference type="PROSITE" id="PS50048"/>
    </source>
</evidence>
<dbReference type="GO" id="GO:0001227">
    <property type="term" value="F:DNA-binding transcription repressor activity, RNA polymerase II-specific"/>
    <property type="evidence" value="ECO:0007669"/>
    <property type="project" value="EnsemblFungi"/>
</dbReference>
<feature type="compositionally biased region" description="Low complexity" evidence="7">
    <location>
        <begin position="406"/>
        <end position="423"/>
    </location>
</feature>
<feature type="compositionally biased region" description="Polar residues" evidence="7">
    <location>
        <begin position="424"/>
        <end position="434"/>
    </location>
</feature>
<feature type="region of interest" description="Disordered" evidence="7">
    <location>
        <begin position="90"/>
        <end position="131"/>
    </location>
</feature>
<dbReference type="Proteomes" id="UP000006310">
    <property type="component" value="Chromosome 1"/>
</dbReference>
<evidence type="ECO:0000256" key="4">
    <source>
        <dbReference type="ARBA" id="ARBA00023125"/>
    </source>
</evidence>
<dbReference type="GO" id="GO:0006006">
    <property type="term" value="P:glucose metabolic process"/>
    <property type="evidence" value="ECO:0007669"/>
    <property type="project" value="EnsemblFungi"/>
</dbReference>
<keyword evidence="6" id="KW-0539">Nucleus</keyword>
<evidence type="ECO:0000256" key="5">
    <source>
        <dbReference type="ARBA" id="ARBA00023163"/>
    </source>
</evidence>
<keyword evidence="5" id="KW-0804">Transcription</keyword>
<accession>J7S2V1</accession>
<feature type="domain" description="Zn(2)-C6 fungal-type" evidence="8">
    <location>
        <begin position="54"/>
        <end position="86"/>
    </location>
</feature>
<dbReference type="InterPro" id="IPR050797">
    <property type="entry name" value="Carb_Metab_Trans_Reg"/>
</dbReference>
<dbReference type="CDD" id="cd00067">
    <property type="entry name" value="GAL4"/>
    <property type="match status" value="1"/>
</dbReference>
<dbReference type="GO" id="GO:0000978">
    <property type="term" value="F:RNA polymerase II cis-regulatory region sequence-specific DNA binding"/>
    <property type="evidence" value="ECO:0007669"/>
    <property type="project" value="EnsemblFungi"/>
</dbReference>
<evidence type="ECO:0000256" key="2">
    <source>
        <dbReference type="ARBA" id="ARBA00022833"/>
    </source>
</evidence>
<feature type="region of interest" description="Disordered" evidence="7">
    <location>
        <begin position="761"/>
        <end position="803"/>
    </location>
</feature>
<dbReference type="GO" id="GO:0008270">
    <property type="term" value="F:zinc ion binding"/>
    <property type="evidence" value="ECO:0007669"/>
    <property type="project" value="InterPro"/>
</dbReference>
<protein>
    <recommendedName>
        <fullName evidence="8">Zn(2)-C6 fungal-type domain-containing protein</fullName>
    </recommendedName>
</protein>
<evidence type="ECO:0000256" key="7">
    <source>
        <dbReference type="SAM" id="MobiDB-lite"/>
    </source>
</evidence>
<dbReference type="GeneID" id="34523999"/>
<feature type="compositionally biased region" description="Polar residues" evidence="7">
    <location>
        <begin position="385"/>
        <end position="404"/>
    </location>
</feature>
<dbReference type="eggNOG" id="ENOG502QRVJ">
    <property type="taxonomic scope" value="Eukaryota"/>
</dbReference>
<name>J7S2V1_HUIN7</name>
<dbReference type="RefSeq" id="XP_022462610.1">
    <property type="nucleotide sequence ID" value="XM_022611175.1"/>
</dbReference>
<dbReference type="SUPFAM" id="SSF57701">
    <property type="entry name" value="Zn2/Cys6 DNA-binding domain"/>
    <property type="match status" value="1"/>
</dbReference>
<dbReference type="Pfam" id="PF00172">
    <property type="entry name" value="Zn_clus"/>
    <property type="match status" value="1"/>
</dbReference>
<feature type="compositionally biased region" description="Low complexity" evidence="7">
    <location>
        <begin position="300"/>
        <end position="320"/>
    </location>
</feature>
<dbReference type="GO" id="GO:0005634">
    <property type="term" value="C:nucleus"/>
    <property type="evidence" value="ECO:0007669"/>
    <property type="project" value="EnsemblFungi"/>
</dbReference>
<feature type="region of interest" description="Disordered" evidence="7">
    <location>
        <begin position="290"/>
        <end position="328"/>
    </location>
</feature>
<keyword evidence="1" id="KW-0479">Metal-binding</keyword>
<feature type="compositionally biased region" description="Basic and acidic residues" evidence="7">
    <location>
        <begin position="761"/>
        <end position="772"/>
    </location>
</feature>
<evidence type="ECO:0000313" key="9">
    <source>
        <dbReference type="EMBL" id="CCK68364.1"/>
    </source>
</evidence>
<feature type="compositionally biased region" description="Polar residues" evidence="7">
    <location>
        <begin position="617"/>
        <end position="637"/>
    </location>
</feature>
<feature type="region of interest" description="Disordered" evidence="7">
    <location>
        <begin position="1105"/>
        <end position="1126"/>
    </location>
</feature>
<reference evidence="9 10" key="1">
    <citation type="journal article" date="2011" name="Proc. Natl. Acad. Sci. U.S.A.">
        <title>Evolutionary erosion of yeast sex chromosomes by mating-type switching accidents.</title>
        <authorList>
            <person name="Gordon J.L."/>
            <person name="Armisen D."/>
            <person name="Proux-Wera E."/>
            <person name="Oheigeartaigh S.S."/>
            <person name="Byrne K.P."/>
            <person name="Wolfe K.H."/>
        </authorList>
    </citation>
    <scope>NUCLEOTIDE SEQUENCE [LARGE SCALE GENOMIC DNA]</scope>
    <source>
        <strain evidence="10">ATCC MYA-139 / BCRC 22969 / CBS 8797 / CCRC 22969 / KCTC 17520 / NBRC 10181 / NCYC 3082</strain>
    </source>
</reference>
<feature type="region of interest" description="Disordered" evidence="7">
    <location>
        <begin position="385"/>
        <end position="434"/>
    </location>
</feature>
<dbReference type="PANTHER" id="PTHR31668:SF26">
    <property type="entry name" value="GLUCOSE TRANSPORT TRANSCRIPTION REGULATOR RGT1-RELATED"/>
    <property type="match status" value="1"/>
</dbReference>
<evidence type="ECO:0000256" key="3">
    <source>
        <dbReference type="ARBA" id="ARBA00023015"/>
    </source>
</evidence>
<dbReference type="HOGENOM" id="CLU_006525_0_0_1"/>
<feature type="compositionally biased region" description="Polar residues" evidence="7">
    <location>
        <begin position="449"/>
        <end position="502"/>
    </location>
</feature>
<dbReference type="InterPro" id="IPR001138">
    <property type="entry name" value="Zn2Cys6_DnaBD"/>
</dbReference>
<dbReference type="PANTHER" id="PTHR31668">
    <property type="entry name" value="GLUCOSE TRANSPORT TRANSCRIPTION REGULATOR RGT1-RELATED-RELATED"/>
    <property type="match status" value="1"/>
</dbReference>
<dbReference type="PROSITE" id="PS00463">
    <property type="entry name" value="ZN2_CY6_FUNGAL_1"/>
    <property type="match status" value="1"/>
</dbReference>
<evidence type="ECO:0000256" key="1">
    <source>
        <dbReference type="ARBA" id="ARBA00022723"/>
    </source>
</evidence>
<evidence type="ECO:0000256" key="6">
    <source>
        <dbReference type="ARBA" id="ARBA00023242"/>
    </source>
</evidence>
<organism evidence="9 10">
    <name type="scientific">Huiozyma naganishii (strain ATCC MYA-139 / BCRC 22969 / CBS 8797 / KCTC 17520 / NBRC 10181 / NCYC 3082 / Yp74L-3)</name>
    <name type="common">Yeast</name>
    <name type="synonym">Kazachstania naganishii</name>
    <dbReference type="NCBI Taxonomy" id="1071383"/>
    <lineage>
        <taxon>Eukaryota</taxon>
        <taxon>Fungi</taxon>
        <taxon>Dikarya</taxon>
        <taxon>Ascomycota</taxon>
        <taxon>Saccharomycotina</taxon>
        <taxon>Saccharomycetes</taxon>
        <taxon>Saccharomycetales</taxon>
        <taxon>Saccharomycetaceae</taxon>
        <taxon>Huiozyma</taxon>
    </lineage>
</organism>
<evidence type="ECO:0000313" key="10">
    <source>
        <dbReference type="Proteomes" id="UP000006310"/>
    </source>
</evidence>
<feature type="compositionally biased region" description="Basic and acidic residues" evidence="7">
    <location>
        <begin position="1"/>
        <end position="11"/>
    </location>
</feature>
<reference evidence="10" key="2">
    <citation type="submission" date="2012-08" db="EMBL/GenBank/DDBJ databases">
        <title>Genome sequence of Kazachstania naganishii.</title>
        <authorList>
            <person name="Gordon J.L."/>
            <person name="Armisen D."/>
            <person name="Proux-Wera E."/>
            <person name="OhEigeartaigh S.S."/>
            <person name="Byrne K.P."/>
            <person name="Wolfe K.H."/>
        </authorList>
    </citation>
    <scope>NUCLEOTIDE SEQUENCE [LARGE SCALE GENOMIC DNA]</scope>
    <source>
        <strain evidence="10">ATCC MYA-139 / BCRC 22969 / CBS 8797 / CCRC 22969 / KCTC 17520 / NBRC 10181 / NCYC 3082</strain>
    </source>
</reference>
<feature type="region of interest" description="Disordered" evidence="7">
    <location>
        <begin position="446"/>
        <end position="502"/>
    </location>
</feature>
<feature type="compositionally biased region" description="Polar residues" evidence="7">
    <location>
        <begin position="555"/>
        <end position="602"/>
    </location>
</feature>
<dbReference type="OMA" id="WFRNSLE"/>
<proteinExistence type="predicted"/>
<sequence length="1286" mass="142050">MTLSMDADKANEPLPISPGKMSHGSAGDSRSGQRRTADPPMEMHGKKRTKASRACDQCRRKKIKCDYNDMRNICTNCQRIGERCSFERVPLKRGPTKGYSRQHRNSGSTAAATPTAGSTPPEMDRQKRHYSVGSAGEQNRYVASTPTPGQVPNAVLLPPLANYGYSPQLGPERIQDAKVPKRMSLPDDGALAHKNSNLDTAGIQVNAARPSSSGGVGTGAGKYPGSVGALHPGIIPGAGVVTGTVTPNNVNVAQQQFWKVPYHDYPHQRRGSIDSLLSDISVRNLNSSDQLFYGAPAQPPRQQSQSPAQQQPQIQMHQSSLGSPISGNIGAATVTNSVSGPANGPYWSYFKNFNPITNPEDQDMQFRRSSSIPSLLRQNSNPVIAGQQQLPHPSGSQRQPSYPYSQFHNHQQQQQQHQTPQIQGNVPTGVNTTTLSSFGQYATNGGFHSRNSSTMSEAMSPSASTVFPNSTALLPENGQQRPPQAGSAPNQRTPTTAGSAEKTTYAKTNCQIKNFSLLCSHERHHANSGADAIVRPTSVPVVRKFNPEDPLCPTDTPSANKNVLGNSKKGSPAPHSTNVFKRSDSATSSQIRRGNSITSISSLMDPVAHPTAETHRVSSTGNVNSITNPKLTRTPMTANVESALSGSGTRSNMNQISCSTTPVTKDLGPEREMKYGRISDMELIDIYYEFIHTGFPIIPLNKKTLTGDILLINTQPVSSIHELNNYVILWFRNSLELLVRLAMKRGKGSFLSEEFNNPFDAESRGSNKENARENPLSNNGQGSPDGWDINKNPHKKKNSPSEGDDLSVNDYFEIQTIFISALNECFQKIVDIHPKLRENKDMISPKIKIIYLSTFIILNYILSYVGYDNSFVLGMSVTIFNEFKLYKILFVDTKLEKEETPNETALDCSIVFKRLYVLLIIFDSLQSCTFGGPKLLNIPITGTIDSFFDNSNLEKNNVNSTESYVEKWCIEEDPVKLHYMLQDLKLGEFITELSIHRKSVNYFSLKSTSLDNLAWIPDPPRDETHPASDAHEFITISRLFHDLLITKQKFINTLISLSLVNNSEFKLTLELSATIAGAVSKLITQTLQILTLAMRLNPTNSIDPVYRPLEKPQPSPASSRSANSLSIPTDAANDFYQKLLGLNKDKNKDNAETLRRGVIAPYAVPIFYELHNVINIIKKLPTQLIGTVMQVAYVDNSKAQSIVVKLSNSMNELVQIMSLLNMIRPFKIFDTDLNERSIVDESSVGELKMKWKFVKPDEKPGEKNEIVERFINIGWKLFDDAELGWL</sequence>
<gene>
    <name evidence="9" type="primary">KNAG0A07100</name>
    <name evidence="9" type="ordered locus">KNAG_0A07100</name>
</gene>
<dbReference type="KEGG" id="kng:KNAG_0A07100"/>
<feature type="region of interest" description="Disordered" evidence="7">
    <location>
        <begin position="1"/>
        <end position="55"/>
    </location>
</feature>
<keyword evidence="3" id="KW-0805">Transcription regulation</keyword>
<feature type="compositionally biased region" description="Low complexity" evidence="7">
    <location>
        <begin position="106"/>
        <end position="121"/>
    </location>
</feature>
<dbReference type="OrthoDB" id="5426978at2759"/>
<dbReference type="STRING" id="1071383.J7S2V1"/>
<feature type="region of interest" description="Disordered" evidence="7">
    <location>
        <begin position="548"/>
        <end position="637"/>
    </location>
</feature>
<dbReference type="PROSITE" id="PS50048">
    <property type="entry name" value="ZN2_CY6_FUNGAL_2"/>
    <property type="match status" value="1"/>
</dbReference>
<dbReference type="EMBL" id="HE978314">
    <property type="protein sequence ID" value="CCK68364.1"/>
    <property type="molecule type" value="Genomic_DNA"/>
</dbReference>
<feature type="compositionally biased region" description="Basic and acidic residues" evidence="7">
    <location>
        <begin position="35"/>
        <end position="44"/>
    </location>
</feature>
<dbReference type="Gene3D" id="4.10.240.10">
    <property type="entry name" value="Zn(2)-C6 fungal-type DNA-binding domain"/>
    <property type="match status" value="1"/>
</dbReference>
<dbReference type="GO" id="GO:0001228">
    <property type="term" value="F:DNA-binding transcription activator activity, RNA polymerase II-specific"/>
    <property type="evidence" value="ECO:0007669"/>
    <property type="project" value="EnsemblFungi"/>
</dbReference>
<keyword evidence="2" id="KW-0862">Zinc</keyword>
<dbReference type="SMART" id="SM00066">
    <property type="entry name" value="GAL4"/>
    <property type="match status" value="1"/>
</dbReference>